<dbReference type="InterPro" id="IPR050596">
    <property type="entry name" value="AspAT/PAT-like"/>
</dbReference>
<gene>
    <name evidence="8" type="ORF">BTN92_14870</name>
</gene>
<comment type="caution">
    <text evidence="8">The sequence shown here is derived from an EMBL/GenBank/DDBJ whole genome shotgun (WGS) entry which is preliminary data.</text>
</comment>
<dbReference type="GO" id="GO:0008483">
    <property type="term" value="F:transaminase activity"/>
    <property type="evidence" value="ECO:0007669"/>
    <property type="project" value="UniProtKB-KW"/>
</dbReference>
<evidence type="ECO:0000259" key="7">
    <source>
        <dbReference type="Pfam" id="PF00155"/>
    </source>
</evidence>
<dbReference type="PANTHER" id="PTHR46383">
    <property type="entry name" value="ASPARTATE AMINOTRANSFERASE"/>
    <property type="match status" value="1"/>
</dbReference>
<evidence type="ECO:0000313" key="8">
    <source>
        <dbReference type="EMBL" id="ONN40568.1"/>
    </source>
</evidence>
<dbReference type="InterPro" id="IPR015422">
    <property type="entry name" value="PyrdxlP-dep_Trfase_small"/>
</dbReference>
<dbReference type="SUPFAM" id="SSF53383">
    <property type="entry name" value="PLP-dependent transferases"/>
    <property type="match status" value="1"/>
</dbReference>
<evidence type="ECO:0000256" key="2">
    <source>
        <dbReference type="ARBA" id="ARBA00007441"/>
    </source>
</evidence>
<dbReference type="GO" id="GO:0030170">
    <property type="term" value="F:pyridoxal phosphate binding"/>
    <property type="evidence" value="ECO:0007669"/>
    <property type="project" value="InterPro"/>
</dbReference>
<evidence type="ECO:0000256" key="1">
    <source>
        <dbReference type="ARBA" id="ARBA00001933"/>
    </source>
</evidence>
<dbReference type="GO" id="GO:0006520">
    <property type="term" value="P:amino acid metabolic process"/>
    <property type="evidence" value="ECO:0007669"/>
    <property type="project" value="InterPro"/>
</dbReference>
<dbReference type="InterPro" id="IPR004838">
    <property type="entry name" value="NHTrfase_class1_PyrdxlP-BS"/>
</dbReference>
<name>A0A1V2UBE0_ENTMU</name>
<comment type="similarity">
    <text evidence="2 6">Belongs to the class-I pyridoxal-phosphate-dependent aminotransferase family.</text>
</comment>
<evidence type="ECO:0000313" key="9">
    <source>
        <dbReference type="Proteomes" id="UP000189299"/>
    </source>
</evidence>
<dbReference type="InterPro" id="IPR015421">
    <property type="entry name" value="PyrdxlP-dep_Trfase_major"/>
</dbReference>
<dbReference type="STRING" id="53346.A5802_000022"/>
<dbReference type="InterPro" id="IPR015424">
    <property type="entry name" value="PyrdxlP-dep_Trfase"/>
</dbReference>
<keyword evidence="4 6" id="KW-0808">Transferase</keyword>
<sequence length="390" mass="43055">MNLHHRFNPRLAKIEVSQIRMFDQQISSIPGIIKLTLGEPDFSTPEAVKEAGITAIKENYSHYTGMRGLPELCEAACFFQKERYGLSYDPQTEVLITIGATEAIATALLAVLEEGDKVLIPAPAYPGYQPIVDLAGAELITIDTSDTGFICQPEQLEEAFAKYGDEIKAVILNYPSNPTGTLLSAEQMSKLAEVLSQHPVFVISDEVYAELNYVGDHVSMATYLPEQTIVVNGLSKSHAMTGWRIGFLFAQKPVIDELIKVHQYLVTSATTISQKAAVEALTTSMDEGEKMKARYVERRDYLLPQLTELGFQISQPDGAFYLFCRLPETIQMNSWDFCLALAEQGKVACIPGSAFGPEGEGFIRISYASGMDDLQEACKRIGIFLAQLKQ</sequence>
<accession>A0A1V2UBE0</accession>
<dbReference type="FunFam" id="3.40.640.10:FF:000033">
    <property type="entry name" value="Aspartate aminotransferase"/>
    <property type="match status" value="1"/>
</dbReference>
<proteinExistence type="inferred from homology"/>
<dbReference type="RefSeq" id="WP_077152071.1">
    <property type="nucleotide sequence ID" value="NZ_CABMMO010000020.1"/>
</dbReference>
<protein>
    <recommendedName>
        <fullName evidence="6">Aminotransferase</fullName>
        <ecNumber evidence="6">2.6.1.-</ecNumber>
    </recommendedName>
</protein>
<dbReference type="Gene3D" id="3.90.1150.10">
    <property type="entry name" value="Aspartate Aminotransferase, domain 1"/>
    <property type="match status" value="1"/>
</dbReference>
<organism evidence="8 9">
    <name type="scientific">Enterococcus mundtii</name>
    <dbReference type="NCBI Taxonomy" id="53346"/>
    <lineage>
        <taxon>Bacteria</taxon>
        <taxon>Bacillati</taxon>
        <taxon>Bacillota</taxon>
        <taxon>Bacilli</taxon>
        <taxon>Lactobacillales</taxon>
        <taxon>Enterococcaceae</taxon>
        <taxon>Enterococcus</taxon>
    </lineage>
</organism>
<dbReference type="PROSITE" id="PS00105">
    <property type="entry name" value="AA_TRANSFER_CLASS_1"/>
    <property type="match status" value="1"/>
</dbReference>
<dbReference type="CDD" id="cd00609">
    <property type="entry name" value="AAT_like"/>
    <property type="match status" value="1"/>
</dbReference>
<dbReference type="Proteomes" id="UP000189299">
    <property type="component" value="Unassembled WGS sequence"/>
</dbReference>
<dbReference type="Gene3D" id="3.40.640.10">
    <property type="entry name" value="Type I PLP-dependent aspartate aminotransferase-like (Major domain)"/>
    <property type="match status" value="1"/>
</dbReference>
<evidence type="ECO:0000256" key="3">
    <source>
        <dbReference type="ARBA" id="ARBA00022576"/>
    </source>
</evidence>
<feature type="domain" description="Aminotransferase class I/classII large" evidence="7">
    <location>
        <begin position="32"/>
        <end position="381"/>
    </location>
</feature>
<dbReference type="NCBIfam" id="NF005588">
    <property type="entry name" value="PRK07309.1"/>
    <property type="match status" value="1"/>
</dbReference>
<dbReference type="AlphaFoldDB" id="A0A1V2UBE0"/>
<keyword evidence="5" id="KW-0663">Pyridoxal phosphate</keyword>
<comment type="cofactor">
    <cofactor evidence="1 6">
        <name>pyridoxal 5'-phosphate</name>
        <dbReference type="ChEBI" id="CHEBI:597326"/>
    </cofactor>
</comment>
<reference evidence="8 9" key="1">
    <citation type="submission" date="2016-12" db="EMBL/GenBank/DDBJ databases">
        <authorList>
            <person name="Song W.-J."/>
            <person name="Kurnit D.M."/>
        </authorList>
    </citation>
    <scope>NUCLEOTIDE SEQUENCE [LARGE SCALE GENOMIC DNA]</scope>
    <source>
        <strain evidence="8 9">CGB1038-1_S1</strain>
    </source>
</reference>
<dbReference type="EMBL" id="MSTR01000020">
    <property type="protein sequence ID" value="ONN40568.1"/>
    <property type="molecule type" value="Genomic_DNA"/>
</dbReference>
<evidence type="ECO:0000256" key="6">
    <source>
        <dbReference type="RuleBase" id="RU000481"/>
    </source>
</evidence>
<keyword evidence="3 6" id="KW-0032">Aminotransferase</keyword>
<evidence type="ECO:0000256" key="4">
    <source>
        <dbReference type="ARBA" id="ARBA00022679"/>
    </source>
</evidence>
<dbReference type="OrthoDB" id="9802328at2"/>
<dbReference type="Pfam" id="PF00155">
    <property type="entry name" value="Aminotran_1_2"/>
    <property type="match status" value="1"/>
</dbReference>
<dbReference type="PANTHER" id="PTHR46383:SF4">
    <property type="entry name" value="AMINOTRANSFERASE"/>
    <property type="match status" value="1"/>
</dbReference>
<evidence type="ECO:0000256" key="5">
    <source>
        <dbReference type="ARBA" id="ARBA00022898"/>
    </source>
</evidence>
<dbReference type="EC" id="2.6.1.-" evidence="6"/>
<dbReference type="InterPro" id="IPR004839">
    <property type="entry name" value="Aminotransferase_I/II_large"/>
</dbReference>